<dbReference type="PROSITE" id="PS00622">
    <property type="entry name" value="HTH_LUXR_1"/>
    <property type="match status" value="1"/>
</dbReference>
<dbReference type="InterPro" id="IPR000792">
    <property type="entry name" value="Tscrpt_reg_LuxR_C"/>
</dbReference>
<evidence type="ECO:0000313" key="3">
    <source>
        <dbReference type="Proteomes" id="UP000575985"/>
    </source>
</evidence>
<dbReference type="InterPro" id="IPR016032">
    <property type="entry name" value="Sig_transdc_resp-reg_C-effctor"/>
</dbReference>
<dbReference type="InterPro" id="IPR036388">
    <property type="entry name" value="WH-like_DNA-bd_sf"/>
</dbReference>
<dbReference type="Gene3D" id="3.40.50.300">
    <property type="entry name" value="P-loop containing nucleotide triphosphate hydrolases"/>
    <property type="match status" value="1"/>
</dbReference>
<dbReference type="GO" id="GO:0003677">
    <property type="term" value="F:DNA binding"/>
    <property type="evidence" value="ECO:0007669"/>
    <property type="project" value="UniProtKB-KW"/>
</dbReference>
<reference evidence="2 3" key="1">
    <citation type="submission" date="2020-07" db="EMBL/GenBank/DDBJ databases">
        <title>Sequencing the genomes of 1000 actinobacteria strains.</title>
        <authorList>
            <person name="Klenk H.-P."/>
        </authorList>
    </citation>
    <scope>NUCLEOTIDE SEQUENCE [LARGE SCALE GENOMIC DNA]</scope>
    <source>
        <strain evidence="2 3">DSM 45927</strain>
    </source>
</reference>
<dbReference type="GO" id="GO:0006355">
    <property type="term" value="P:regulation of DNA-templated transcription"/>
    <property type="evidence" value="ECO:0007669"/>
    <property type="project" value="InterPro"/>
</dbReference>
<evidence type="ECO:0000259" key="1">
    <source>
        <dbReference type="PROSITE" id="PS50043"/>
    </source>
</evidence>
<dbReference type="PRINTS" id="PR00364">
    <property type="entry name" value="DISEASERSIST"/>
</dbReference>
<gene>
    <name evidence="2" type="ORF">HNR12_004418</name>
</gene>
<dbReference type="Pfam" id="PF00196">
    <property type="entry name" value="GerE"/>
    <property type="match status" value="1"/>
</dbReference>
<dbReference type="InterPro" id="IPR058852">
    <property type="entry name" value="HTH_77"/>
</dbReference>
<accession>A0A853BUG4</accession>
<dbReference type="PANTHER" id="PTHR47691:SF3">
    <property type="entry name" value="HTH-TYPE TRANSCRIPTIONAL REGULATOR RV0890C-RELATED"/>
    <property type="match status" value="1"/>
</dbReference>
<comment type="caution">
    <text evidence="2">The sequence shown here is derived from an EMBL/GenBank/DDBJ whole genome shotgun (WGS) entry which is preliminary data.</text>
</comment>
<dbReference type="SUPFAM" id="SSF46894">
    <property type="entry name" value="C-terminal effector domain of the bipartite response regulators"/>
    <property type="match status" value="1"/>
</dbReference>
<dbReference type="PROSITE" id="PS50043">
    <property type="entry name" value="HTH_LUXR_2"/>
    <property type="match status" value="1"/>
</dbReference>
<feature type="domain" description="HTH luxR-type" evidence="1">
    <location>
        <begin position="752"/>
        <end position="817"/>
    </location>
</feature>
<dbReference type="CDD" id="cd06170">
    <property type="entry name" value="LuxR_C_like"/>
    <property type="match status" value="1"/>
</dbReference>
<name>A0A853BUG4_9ACTN</name>
<evidence type="ECO:0000313" key="2">
    <source>
        <dbReference type="EMBL" id="NYI98141.1"/>
    </source>
</evidence>
<dbReference type="Proteomes" id="UP000575985">
    <property type="component" value="Unassembled WGS sequence"/>
</dbReference>
<dbReference type="PANTHER" id="PTHR47691">
    <property type="entry name" value="REGULATOR-RELATED"/>
    <property type="match status" value="1"/>
</dbReference>
<dbReference type="Gene3D" id="1.10.10.10">
    <property type="entry name" value="Winged helix-like DNA-binding domain superfamily/Winged helix DNA-binding domain"/>
    <property type="match status" value="1"/>
</dbReference>
<dbReference type="InterPro" id="IPR011990">
    <property type="entry name" value="TPR-like_helical_dom_sf"/>
</dbReference>
<dbReference type="SUPFAM" id="SSF48452">
    <property type="entry name" value="TPR-like"/>
    <property type="match status" value="2"/>
</dbReference>
<dbReference type="SUPFAM" id="SSF52540">
    <property type="entry name" value="P-loop containing nucleoside triphosphate hydrolases"/>
    <property type="match status" value="1"/>
</dbReference>
<dbReference type="PRINTS" id="PR00038">
    <property type="entry name" value="HTHLUXR"/>
</dbReference>
<proteinExistence type="predicted"/>
<dbReference type="InterPro" id="IPR027417">
    <property type="entry name" value="P-loop_NTPase"/>
</dbReference>
<keyword evidence="2" id="KW-0238">DNA-binding</keyword>
<dbReference type="Pfam" id="PF25872">
    <property type="entry name" value="HTH_77"/>
    <property type="match status" value="1"/>
</dbReference>
<protein>
    <submittedName>
        <fullName evidence="2">Putative ATPase/DNA-binding CsgD family transcriptional regulator</fullName>
    </submittedName>
</protein>
<sequence length="820" mass="87707">MAPQTAPARQNLPVETDSFIGRDRDLSDLLRLLGADRVVTLSGADGIGKTRLALRLAAHATASFPDGVWLAGLACAGTRADVAARIGAAVGVAEEALSDPVDHLCEALRRRALLLVLDDCDGAADHVAEVAAALTASCPALSLLLTSGEPLRVPGERVWRVPPLTLPREGVDPADSGAVRLFLDRARAADPGFAVDTGTTADPAGLRTVAEVCERLDGVPLAVELVAAWAGRVPLDRLAEGLAAHLPAADPRRHGRAARRRLLEGVLTWSHALLSDPERVLLRRLAVFPDWDLEGAERVCGAAPLAESDVLDLLSGLVDRGLISLTGEHHNRVRYRLPGAVRRFAAARLAESGEADEARARHTARMVALTEDLGRIAVEGRPMPWAERFGHLQRVVCEYDNVRAALLWAERRRDAEAGLRLCAGLRTYWVLGHHFGEAGTWCDTFLAVEGADDALRGRVMVLRAQVYRAQRRYPEAARMAAEAEARCRAAGDTESVGQALNVLADFDIRDGAYARARERATEVLEAARATGDLWNEAVALALVGAVAVHTGELGEAETRFNTALMIMRGMDHRWGVGLVLMAQGAAAEVQGDAQSADRCYREALDIQRGIGAVPEIAAALAGVGRIAPALGSVAQAYDYLSESLLVSHAAGHRPGAARALEAIAQVALDHGVAEDAFRCAGAAAALRGGLDSELPDPRRPAVPLKPGVEPEQVRAWWEEGRGLGLDAAVDLALRITESGRPARPRPAPARLSEPPRTALTPREHEIAQLIGQGESNRVISERLFITQATVARHVANINRKMGFNSRRQIAAWVNRHAVSP</sequence>
<dbReference type="SMART" id="SM00421">
    <property type="entry name" value="HTH_LUXR"/>
    <property type="match status" value="1"/>
</dbReference>
<dbReference type="AlphaFoldDB" id="A0A853BUG4"/>
<dbReference type="Gene3D" id="1.25.40.10">
    <property type="entry name" value="Tetratricopeptide repeat domain"/>
    <property type="match status" value="1"/>
</dbReference>
<dbReference type="RefSeq" id="WP_179769346.1">
    <property type="nucleotide sequence ID" value="NZ_JACCFO010000001.1"/>
</dbReference>
<organism evidence="2 3">
    <name type="scientific">Streptomonospora nanhaiensis</name>
    <dbReference type="NCBI Taxonomy" id="1323731"/>
    <lineage>
        <taxon>Bacteria</taxon>
        <taxon>Bacillati</taxon>
        <taxon>Actinomycetota</taxon>
        <taxon>Actinomycetes</taxon>
        <taxon>Streptosporangiales</taxon>
        <taxon>Nocardiopsidaceae</taxon>
        <taxon>Streptomonospora</taxon>
    </lineage>
</organism>
<keyword evidence="3" id="KW-1185">Reference proteome</keyword>
<dbReference type="EMBL" id="JACCFO010000001">
    <property type="protein sequence ID" value="NYI98141.1"/>
    <property type="molecule type" value="Genomic_DNA"/>
</dbReference>